<evidence type="ECO:0008006" key="3">
    <source>
        <dbReference type="Google" id="ProtNLM"/>
    </source>
</evidence>
<evidence type="ECO:0000313" key="2">
    <source>
        <dbReference type="Proteomes" id="UP000054928"/>
    </source>
</evidence>
<keyword evidence="2" id="KW-1185">Reference proteome</keyword>
<organism evidence="1 2">
    <name type="scientific">Plasmopara halstedii</name>
    <name type="common">Downy mildew of sunflower</name>
    <dbReference type="NCBI Taxonomy" id="4781"/>
    <lineage>
        <taxon>Eukaryota</taxon>
        <taxon>Sar</taxon>
        <taxon>Stramenopiles</taxon>
        <taxon>Oomycota</taxon>
        <taxon>Peronosporomycetes</taxon>
        <taxon>Peronosporales</taxon>
        <taxon>Peronosporaceae</taxon>
        <taxon>Plasmopara</taxon>
    </lineage>
</organism>
<dbReference type="EMBL" id="CCYD01000610">
    <property type="protein sequence ID" value="CEG42100.1"/>
    <property type="molecule type" value="Genomic_DNA"/>
</dbReference>
<dbReference type="GeneID" id="36407459"/>
<protein>
    <recommendedName>
        <fullName evidence="3">BZIP domain-containing protein</fullName>
    </recommendedName>
</protein>
<proteinExistence type="predicted"/>
<dbReference type="Proteomes" id="UP000054928">
    <property type="component" value="Unassembled WGS sequence"/>
</dbReference>
<dbReference type="RefSeq" id="XP_024578469.1">
    <property type="nucleotide sequence ID" value="XM_024727943.1"/>
</dbReference>
<reference evidence="2" key="1">
    <citation type="submission" date="2014-09" db="EMBL/GenBank/DDBJ databases">
        <authorList>
            <person name="Sharma Rahul"/>
            <person name="Thines Marco"/>
        </authorList>
    </citation>
    <scope>NUCLEOTIDE SEQUENCE [LARGE SCALE GENOMIC DNA]</scope>
</reference>
<accession>A0A0P1AMT5</accession>
<dbReference type="OrthoDB" id="115194at2759"/>
<dbReference type="AlphaFoldDB" id="A0A0P1AMT5"/>
<evidence type="ECO:0000313" key="1">
    <source>
        <dbReference type="EMBL" id="CEG42100.1"/>
    </source>
</evidence>
<sequence length="389" mass="45568">MVANQLSTKEQHRRERNRSKVRRSYYRKIFNLARLRAQVETLEYKFEQLLQAQERKAASHVVQELNGMLTEAETLSIKLGSLGGQKYLKELTAIEPLPLVTANNFSAGRVKRLLQLARIRKALYEENESLRDRGRIFAKAYSNLQHLMDVYAVENHENDILFKRTQLMVLRKLKLEECLEINRVAYGRITAFIEKQRWKPPKGATLGWTDRRRLENGVLTFYFSKFFANRSSTQLAELTWQLTADVNYARRFFSVYLNVDVHIVQHIDDSNVVCMRTVNQSDHDVVIKSLYLLTRFKTEKGIILLKHGLDPSRLEDDFTKLARVGKSEVWQDEFCWILLEDEKHGCRMSLGGMALVEHPWEQFWLCEVLLLTLRWESVVVAPLFSLRCN</sequence>
<dbReference type="OMA" id="KFKINEC"/>
<name>A0A0P1AMT5_PLAHL</name>